<dbReference type="AlphaFoldDB" id="A0A3M0Z1D8"/>
<evidence type="ECO:0000313" key="3">
    <source>
        <dbReference type="EMBL" id="RMD76775.1"/>
    </source>
</evidence>
<keyword evidence="2" id="KW-0472">Membrane</keyword>
<sequence length="364" mass="40098">MDFFQVIDLSKQTGDSLKGISLLVHNLNIYLIVLFVLIGIGSSKFAYLAMITRRGPMSSIISILFVLIVLAFYKEITVFIAQTTVLMAQLISKGEFNPLVPSTYFSNPNNRLAIVLSNYFESVISPLSFTYEMVTDPMKFIVSLTSILALLACFLIVVLWKILMVLFYLLGPLAISSGLLSQWGRQVLNNWIRGFFSISIWPIWIALMLQLIKTLLDKVELESKLMNRSSGFDDFFISGMVFLMITFTPIICSYIIPSSLTLGLLTKGYAITSSILYSMFDSMSRFGTFDHMRSAQNSSADQNTTAARDFSGSSVDNSSMQNASSHNTRNTTSAKSSPKTATTGSSAQNTAGAAASSAKNVKPF</sequence>
<evidence type="ECO:0000256" key="1">
    <source>
        <dbReference type="SAM" id="MobiDB-lite"/>
    </source>
</evidence>
<keyword evidence="2" id="KW-0812">Transmembrane</keyword>
<evidence type="ECO:0000256" key="2">
    <source>
        <dbReference type="SAM" id="Phobius"/>
    </source>
</evidence>
<proteinExistence type="predicted"/>
<feature type="transmembrane region" description="Helical" evidence="2">
    <location>
        <begin position="141"/>
        <end position="171"/>
    </location>
</feature>
<feature type="region of interest" description="Disordered" evidence="1">
    <location>
        <begin position="297"/>
        <end position="364"/>
    </location>
</feature>
<feature type="transmembrane region" description="Helical" evidence="2">
    <location>
        <begin position="232"/>
        <end position="256"/>
    </location>
</feature>
<name>A0A3M0Z1D8_9BACT</name>
<evidence type="ECO:0000313" key="4">
    <source>
        <dbReference type="Proteomes" id="UP000269410"/>
    </source>
</evidence>
<gene>
    <name evidence="3" type="ORF">D6810_03000</name>
</gene>
<feature type="transmembrane region" description="Helical" evidence="2">
    <location>
        <begin position="191"/>
        <end position="212"/>
    </location>
</feature>
<keyword evidence="2" id="KW-1133">Transmembrane helix</keyword>
<feature type="compositionally biased region" description="Low complexity" evidence="1">
    <location>
        <begin position="331"/>
        <end position="358"/>
    </location>
</feature>
<accession>A0A3M0Z1D8</accession>
<feature type="transmembrane region" description="Helical" evidence="2">
    <location>
        <begin position="29"/>
        <end position="51"/>
    </location>
</feature>
<feature type="compositionally biased region" description="Polar residues" evidence="1">
    <location>
        <begin position="297"/>
        <end position="330"/>
    </location>
</feature>
<reference evidence="3 4" key="1">
    <citation type="submission" date="2018-10" db="EMBL/GenBank/DDBJ databases">
        <title>Thermophilic Lithotrophy and Phototrophy in an Intertidal, Iron-rich, Geothermal Spring.</title>
        <authorList>
            <person name="Ward L.M."/>
            <person name="Idei A."/>
            <person name="Nakagawa M."/>
            <person name="Ueno Y."/>
            <person name="Fischer W."/>
            <person name="Mcglynn S.E."/>
        </authorList>
    </citation>
    <scope>NUCLEOTIDE SEQUENCE [LARGE SCALE GENOMIC DNA]</scope>
    <source>
        <strain evidence="3">J137</strain>
    </source>
</reference>
<organism evidence="3 4">
    <name type="scientific">Candidatus Dojkabacteria bacterium</name>
    <dbReference type="NCBI Taxonomy" id="2099670"/>
    <lineage>
        <taxon>Bacteria</taxon>
        <taxon>Candidatus Dojkabacteria</taxon>
    </lineage>
</organism>
<dbReference type="Proteomes" id="UP000269410">
    <property type="component" value="Unassembled WGS sequence"/>
</dbReference>
<feature type="transmembrane region" description="Helical" evidence="2">
    <location>
        <begin position="63"/>
        <end position="91"/>
    </location>
</feature>
<comment type="caution">
    <text evidence="3">The sequence shown here is derived from an EMBL/GenBank/DDBJ whole genome shotgun (WGS) entry which is preliminary data.</text>
</comment>
<dbReference type="EMBL" id="RFKV01000098">
    <property type="protein sequence ID" value="RMD76775.1"/>
    <property type="molecule type" value="Genomic_DNA"/>
</dbReference>
<protein>
    <submittedName>
        <fullName evidence="3">Uncharacterized protein</fullName>
    </submittedName>
</protein>